<reference evidence="1" key="1">
    <citation type="submission" date="2021-03" db="EMBL/GenBank/DDBJ databases">
        <title>Draft genome sequence of rust myrtle Austropuccinia psidii MF-1, a brazilian biotype.</title>
        <authorList>
            <person name="Quecine M.C."/>
            <person name="Pachon D.M.R."/>
            <person name="Bonatelli M.L."/>
            <person name="Correr F.H."/>
            <person name="Franceschini L.M."/>
            <person name="Leite T.F."/>
            <person name="Margarido G.R.A."/>
            <person name="Almeida C.A."/>
            <person name="Ferrarezi J.A."/>
            <person name="Labate C.A."/>
        </authorList>
    </citation>
    <scope>NUCLEOTIDE SEQUENCE</scope>
    <source>
        <strain evidence="1">MF-1</strain>
    </source>
</reference>
<name>A0A9Q3JIJ3_9BASI</name>
<sequence length="210" mass="24929">MEPDYEELLINDERKDNLIKDLAEIMGESWTNIGNLPGENGRYNQNQLTEEEKEILELFNGFFNFEAQNSEAKSLAQNMELNNPDYFNNKYTYPEEIPNTQSQSHNDTTDYPMPILDEKKITRNRRVKKFTKNGQQDNFISVNKVSVSLKLDFINKIKRPYFFKNLQLNLEKELNRFFNSKMDSNMSFRFERRNKSSRGSKYKLGERKSC</sequence>
<dbReference type="AlphaFoldDB" id="A0A9Q3JIJ3"/>
<organism evidence="1 2">
    <name type="scientific">Austropuccinia psidii MF-1</name>
    <dbReference type="NCBI Taxonomy" id="1389203"/>
    <lineage>
        <taxon>Eukaryota</taxon>
        <taxon>Fungi</taxon>
        <taxon>Dikarya</taxon>
        <taxon>Basidiomycota</taxon>
        <taxon>Pucciniomycotina</taxon>
        <taxon>Pucciniomycetes</taxon>
        <taxon>Pucciniales</taxon>
        <taxon>Sphaerophragmiaceae</taxon>
        <taxon>Austropuccinia</taxon>
    </lineage>
</organism>
<evidence type="ECO:0000313" key="2">
    <source>
        <dbReference type="Proteomes" id="UP000765509"/>
    </source>
</evidence>
<protein>
    <submittedName>
        <fullName evidence="1">Uncharacterized protein</fullName>
    </submittedName>
</protein>
<gene>
    <name evidence="1" type="ORF">O181_102376</name>
</gene>
<evidence type="ECO:0000313" key="1">
    <source>
        <dbReference type="EMBL" id="MBW0562661.1"/>
    </source>
</evidence>
<comment type="caution">
    <text evidence="1">The sequence shown here is derived from an EMBL/GenBank/DDBJ whole genome shotgun (WGS) entry which is preliminary data.</text>
</comment>
<proteinExistence type="predicted"/>
<dbReference type="Proteomes" id="UP000765509">
    <property type="component" value="Unassembled WGS sequence"/>
</dbReference>
<dbReference type="EMBL" id="AVOT02072949">
    <property type="protein sequence ID" value="MBW0562661.1"/>
    <property type="molecule type" value="Genomic_DNA"/>
</dbReference>
<keyword evidence="2" id="KW-1185">Reference proteome</keyword>
<accession>A0A9Q3JIJ3</accession>